<dbReference type="SUPFAM" id="SSF53474">
    <property type="entry name" value="alpha/beta-Hydrolases"/>
    <property type="match status" value="1"/>
</dbReference>
<comment type="caution">
    <text evidence="4">The sequence shown here is derived from an EMBL/GenBank/DDBJ whole genome shotgun (WGS) entry which is preliminary data.</text>
</comment>
<name>A0A4Y8KPX7_9MICO</name>
<dbReference type="AlphaFoldDB" id="A0A4Y8KPX7"/>
<evidence type="ECO:0000259" key="3">
    <source>
        <dbReference type="Pfam" id="PF02230"/>
    </source>
</evidence>
<dbReference type="InterPro" id="IPR003140">
    <property type="entry name" value="PLipase/COase/thioEstase"/>
</dbReference>
<gene>
    <name evidence="4" type="ORF">E3T53_12850</name>
</gene>
<keyword evidence="5" id="KW-1185">Reference proteome</keyword>
<keyword evidence="2 4" id="KW-0378">Hydrolase</keyword>
<dbReference type="PANTHER" id="PTHR10655:SF17">
    <property type="entry name" value="LYSOPHOSPHOLIPASE-LIKE PROTEIN 1"/>
    <property type="match status" value="1"/>
</dbReference>
<dbReference type="Pfam" id="PF02230">
    <property type="entry name" value="Abhydrolase_2"/>
    <property type="match status" value="1"/>
</dbReference>
<dbReference type="RefSeq" id="WP_134172747.1">
    <property type="nucleotide sequence ID" value="NZ_SODI01000001.1"/>
</dbReference>
<dbReference type="GO" id="GO:0016787">
    <property type="term" value="F:hydrolase activity"/>
    <property type="evidence" value="ECO:0007669"/>
    <property type="project" value="UniProtKB-KW"/>
</dbReference>
<accession>A0A4Y8KPX7</accession>
<dbReference type="Gene3D" id="3.40.50.1820">
    <property type="entry name" value="alpha/beta hydrolase"/>
    <property type="match status" value="1"/>
</dbReference>
<sequence>MHAIELAEWPYLYREGVGTVLLMLHGTGGNEQEIAELGQQLDPDAAVLAPRGRVRENGSNRWFRRLEEGIFDVDDVVQRAGELAELVESAQREYGLQNRPLVAVGFSNGANIALATMMLHPTTITRVVAFSGMYPFADRDAPAQISETDALMLNGSADPLAPASSVDRLESELLRHGASVTRFTRTGGHGITPEEVAEAHRWVRGNGTRPPVSSGVAR</sequence>
<evidence type="ECO:0000256" key="2">
    <source>
        <dbReference type="ARBA" id="ARBA00022801"/>
    </source>
</evidence>
<dbReference type="PANTHER" id="PTHR10655">
    <property type="entry name" value="LYSOPHOSPHOLIPASE-RELATED"/>
    <property type="match status" value="1"/>
</dbReference>
<dbReference type="InterPro" id="IPR029058">
    <property type="entry name" value="AB_hydrolase_fold"/>
</dbReference>
<evidence type="ECO:0000256" key="1">
    <source>
        <dbReference type="ARBA" id="ARBA00006499"/>
    </source>
</evidence>
<dbReference type="Proteomes" id="UP000298218">
    <property type="component" value="Unassembled WGS sequence"/>
</dbReference>
<comment type="similarity">
    <text evidence="1">Belongs to the AB hydrolase superfamily. AB hydrolase 2 family.</text>
</comment>
<proteinExistence type="inferred from homology"/>
<reference evidence="4 5" key="1">
    <citation type="submission" date="2019-03" db="EMBL/GenBank/DDBJ databases">
        <title>Genomics of glacier-inhabiting Cryobacterium strains.</title>
        <authorList>
            <person name="Liu Q."/>
            <person name="Xin Y.-H."/>
        </authorList>
    </citation>
    <scope>NUCLEOTIDE SEQUENCE [LARGE SCALE GENOMIC DNA]</scope>
    <source>
        <strain evidence="4 5">CGMCC 1.4292</strain>
    </source>
</reference>
<dbReference type="OrthoDB" id="9780848at2"/>
<feature type="domain" description="Phospholipase/carboxylesterase/thioesterase" evidence="3">
    <location>
        <begin position="19"/>
        <end position="202"/>
    </location>
</feature>
<dbReference type="InterPro" id="IPR050565">
    <property type="entry name" value="LYPA1-2/EST-like"/>
</dbReference>
<dbReference type="EMBL" id="SOHQ01000034">
    <property type="protein sequence ID" value="TFD76755.1"/>
    <property type="molecule type" value="Genomic_DNA"/>
</dbReference>
<evidence type="ECO:0000313" key="5">
    <source>
        <dbReference type="Proteomes" id="UP000298218"/>
    </source>
</evidence>
<evidence type="ECO:0000313" key="4">
    <source>
        <dbReference type="EMBL" id="TFD76755.1"/>
    </source>
</evidence>
<protein>
    <submittedName>
        <fullName evidence="4">Alpha/beta hydrolase</fullName>
    </submittedName>
</protein>
<organism evidence="4 5">
    <name type="scientific">Cryobacterium psychrophilum</name>
    <dbReference type="NCBI Taxonomy" id="41988"/>
    <lineage>
        <taxon>Bacteria</taxon>
        <taxon>Bacillati</taxon>
        <taxon>Actinomycetota</taxon>
        <taxon>Actinomycetes</taxon>
        <taxon>Micrococcales</taxon>
        <taxon>Microbacteriaceae</taxon>
        <taxon>Cryobacterium</taxon>
    </lineage>
</organism>